<feature type="transmembrane region" description="Helical" evidence="1">
    <location>
        <begin position="38"/>
        <end position="55"/>
    </location>
</feature>
<dbReference type="Proteomes" id="UP000600774">
    <property type="component" value="Unassembled WGS sequence"/>
</dbReference>
<keyword evidence="1" id="KW-0472">Membrane</keyword>
<sequence length="169" mass="19295">MTYSESMNSKYLLFFFIGIFTFFLSGYALTGIHPPTSIYLMFMIYGVLFASGLLISRERSSVFILKAFAVSLVPLLLISASFFALGALSHEYSKSIEAEKLEFIPDEFVIVTEEELNEYPVLKKAIESPGVYFSADPEEWEQTIDFLEEKGAYEIKVEKDYYRVSFITA</sequence>
<accession>A0A832SE09</accession>
<organism evidence="2 3">
    <name type="scientific">Methanosarcina acetivorans</name>
    <dbReference type="NCBI Taxonomy" id="2214"/>
    <lineage>
        <taxon>Archaea</taxon>
        <taxon>Methanobacteriati</taxon>
        <taxon>Methanobacteriota</taxon>
        <taxon>Stenosarchaea group</taxon>
        <taxon>Methanomicrobia</taxon>
        <taxon>Methanosarcinales</taxon>
        <taxon>Methanosarcinaceae</taxon>
        <taxon>Methanosarcina</taxon>
    </lineage>
</organism>
<dbReference type="OMA" id="NSAEYWI"/>
<evidence type="ECO:0000256" key="1">
    <source>
        <dbReference type="SAM" id="Phobius"/>
    </source>
</evidence>
<evidence type="ECO:0000313" key="3">
    <source>
        <dbReference type="Proteomes" id="UP000600774"/>
    </source>
</evidence>
<dbReference type="EMBL" id="DUJU01000050">
    <property type="protein sequence ID" value="HIH93286.1"/>
    <property type="molecule type" value="Genomic_DNA"/>
</dbReference>
<keyword evidence="1" id="KW-1133">Transmembrane helix</keyword>
<gene>
    <name evidence="2" type="ORF">HA338_04335</name>
</gene>
<comment type="caution">
    <text evidence="2">The sequence shown here is derived from an EMBL/GenBank/DDBJ whole genome shotgun (WGS) entry which is preliminary data.</text>
</comment>
<keyword evidence="1" id="KW-0812">Transmembrane</keyword>
<proteinExistence type="predicted"/>
<reference evidence="2" key="1">
    <citation type="journal article" date="2020" name="bioRxiv">
        <title>A rank-normalized archaeal taxonomy based on genome phylogeny resolves widespread incomplete and uneven classifications.</title>
        <authorList>
            <person name="Rinke C."/>
            <person name="Chuvochina M."/>
            <person name="Mussig A.J."/>
            <person name="Chaumeil P.-A."/>
            <person name="Waite D.W."/>
            <person name="Whitman W.B."/>
            <person name="Parks D.H."/>
            <person name="Hugenholtz P."/>
        </authorList>
    </citation>
    <scope>NUCLEOTIDE SEQUENCE</scope>
    <source>
        <strain evidence="2">UBA8876</strain>
    </source>
</reference>
<dbReference type="AlphaFoldDB" id="A0A832SE09"/>
<evidence type="ECO:0000313" key="2">
    <source>
        <dbReference type="EMBL" id="HIH93286.1"/>
    </source>
</evidence>
<feature type="transmembrane region" description="Helical" evidence="1">
    <location>
        <begin position="67"/>
        <end position="88"/>
    </location>
</feature>
<name>A0A832SE09_9EURY</name>
<feature type="transmembrane region" description="Helical" evidence="1">
    <location>
        <begin position="12"/>
        <end position="32"/>
    </location>
</feature>
<protein>
    <submittedName>
        <fullName evidence="2">Uncharacterized protein</fullName>
    </submittedName>
</protein>